<dbReference type="InterPro" id="IPR002514">
    <property type="entry name" value="Transposase_8"/>
</dbReference>
<dbReference type="Pfam" id="PF01527">
    <property type="entry name" value="HTH_Tnp_1"/>
    <property type="match status" value="1"/>
</dbReference>
<organism evidence="1 2">
    <name type="scientific">Kineococcus halophytocola</name>
    <dbReference type="NCBI Taxonomy" id="3234027"/>
    <lineage>
        <taxon>Bacteria</taxon>
        <taxon>Bacillati</taxon>
        <taxon>Actinomycetota</taxon>
        <taxon>Actinomycetes</taxon>
        <taxon>Kineosporiales</taxon>
        <taxon>Kineosporiaceae</taxon>
        <taxon>Kineococcus</taxon>
    </lineage>
</organism>
<reference evidence="1 2" key="1">
    <citation type="submission" date="2024-07" db="EMBL/GenBank/DDBJ databases">
        <authorList>
            <person name="Thanompreechachai J."/>
            <person name="Duangmal K."/>
        </authorList>
    </citation>
    <scope>NUCLEOTIDE SEQUENCE [LARGE SCALE GENOMIC DNA]</scope>
    <source>
        <strain evidence="1 2">LSe6-4</strain>
    </source>
</reference>
<keyword evidence="2" id="KW-1185">Reference proteome</keyword>
<protein>
    <submittedName>
        <fullName evidence="1">Transposase</fullName>
    </submittedName>
</protein>
<accession>A0ABV4GWX9</accession>
<name>A0ABV4GWX9_9ACTN</name>
<gene>
    <name evidence="1" type="ORF">AB2L27_03510</name>
</gene>
<evidence type="ECO:0000313" key="2">
    <source>
        <dbReference type="Proteomes" id="UP001565927"/>
    </source>
</evidence>
<dbReference type="InterPro" id="IPR036388">
    <property type="entry name" value="WH-like_DNA-bd_sf"/>
</dbReference>
<dbReference type="InterPro" id="IPR009057">
    <property type="entry name" value="Homeodomain-like_sf"/>
</dbReference>
<sequence length="109" mass="12173">MVVSVAASRKYPDELRERAIRLALDARRDPATRTGASGRIEDHLGTNPGTLRNWVVQAEVDAVDRPGTSTDDTARPAELEKEVRELRRADEILRRASALLSVELDRPTR</sequence>
<dbReference type="SUPFAM" id="SSF46689">
    <property type="entry name" value="Homeodomain-like"/>
    <property type="match status" value="1"/>
</dbReference>
<comment type="caution">
    <text evidence="1">The sequence shown here is derived from an EMBL/GenBank/DDBJ whole genome shotgun (WGS) entry which is preliminary data.</text>
</comment>
<proteinExistence type="predicted"/>
<evidence type="ECO:0000313" key="1">
    <source>
        <dbReference type="EMBL" id="MEZ0163832.1"/>
    </source>
</evidence>
<dbReference type="Proteomes" id="UP001565927">
    <property type="component" value="Unassembled WGS sequence"/>
</dbReference>
<dbReference type="EMBL" id="JBGFTU010000003">
    <property type="protein sequence ID" value="MEZ0163832.1"/>
    <property type="molecule type" value="Genomic_DNA"/>
</dbReference>
<dbReference type="Gene3D" id="1.10.10.10">
    <property type="entry name" value="Winged helix-like DNA-binding domain superfamily/Winged helix DNA-binding domain"/>
    <property type="match status" value="1"/>
</dbReference>
<dbReference type="RefSeq" id="WP_370440080.1">
    <property type="nucleotide sequence ID" value="NZ_JBGFTU010000003.1"/>
</dbReference>